<feature type="non-terminal residue" evidence="2">
    <location>
        <position position="1"/>
    </location>
</feature>
<proteinExistence type="predicted"/>
<name>A0A1B6JVQ3_9HEMI</name>
<organism evidence="2">
    <name type="scientific">Homalodisca liturata</name>
    <dbReference type="NCBI Taxonomy" id="320908"/>
    <lineage>
        <taxon>Eukaryota</taxon>
        <taxon>Metazoa</taxon>
        <taxon>Ecdysozoa</taxon>
        <taxon>Arthropoda</taxon>
        <taxon>Hexapoda</taxon>
        <taxon>Insecta</taxon>
        <taxon>Pterygota</taxon>
        <taxon>Neoptera</taxon>
        <taxon>Paraneoptera</taxon>
        <taxon>Hemiptera</taxon>
        <taxon>Auchenorrhyncha</taxon>
        <taxon>Membracoidea</taxon>
        <taxon>Cicadellidae</taxon>
        <taxon>Cicadellinae</taxon>
        <taxon>Proconiini</taxon>
        <taxon>Homalodisca</taxon>
    </lineage>
</organism>
<dbReference type="EMBL" id="GECU01004454">
    <property type="protein sequence ID" value="JAT03253.1"/>
    <property type="molecule type" value="Transcribed_RNA"/>
</dbReference>
<protein>
    <submittedName>
        <fullName evidence="2">Uncharacterized protein</fullName>
    </submittedName>
</protein>
<dbReference type="GO" id="GO:0020037">
    <property type="term" value="F:heme binding"/>
    <property type="evidence" value="ECO:0007669"/>
    <property type="project" value="InterPro"/>
</dbReference>
<keyword evidence="1" id="KW-0503">Monooxygenase</keyword>
<dbReference type="InterPro" id="IPR036396">
    <property type="entry name" value="Cyt_P450_sf"/>
</dbReference>
<keyword evidence="1" id="KW-0560">Oxidoreductase</keyword>
<evidence type="ECO:0000256" key="1">
    <source>
        <dbReference type="ARBA" id="ARBA00023033"/>
    </source>
</evidence>
<gene>
    <name evidence="2" type="ORF">g.51898</name>
</gene>
<evidence type="ECO:0000313" key="2">
    <source>
        <dbReference type="EMBL" id="JAT03253.1"/>
    </source>
</evidence>
<sequence length="139" mass="16230">IRTVISRNPISDETKTDIKYVLDTIGRIFILRVFKVWLHVDWLFNLVYWKELKEAHKIMYKCLNTVNQGWKEEEAIRKEIIPDPNLGNARLSGRNLVDVMFDNLPLIVEDHDWRDEVTTMIAGASDTVVSCLNLLIFTL</sequence>
<dbReference type="GO" id="GO:0005506">
    <property type="term" value="F:iron ion binding"/>
    <property type="evidence" value="ECO:0007669"/>
    <property type="project" value="InterPro"/>
</dbReference>
<reference evidence="2" key="1">
    <citation type="submission" date="2015-11" db="EMBL/GenBank/DDBJ databases">
        <title>De novo transcriptome assembly of four potential Pierce s Disease insect vectors from Arizona vineyards.</title>
        <authorList>
            <person name="Tassone E.E."/>
        </authorList>
    </citation>
    <scope>NUCLEOTIDE SEQUENCE</scope>
</reference>
<accession>A0A1B6JVQ3</accession>
<dbReference type="AlphaFoldDB" id="A0A1B6JVQ3"/>
<feature type="non-terminal residue" evidence="2">
    <location>
        <position position="139"/>
    </location>
</feature>
<dbReference type="SUPFAM" id="SSF48264">
    <property type="entry name" value="Cytochrome P450"/>
    <property type="match status" value="1"/>
</dbReference>
<dbReference type="GO" id="GO:0004497">
    <property type="term" value="F:monooxygenase activity"/>
    <property type="evidence" value="ECO:0007669"/>
    <property type="project" value="UniProtKB-KW"/>
</dbReference>
<dbReference type="GO" id="GO:0016705">
    <property type="term" value="F:oxidoreductase activity, acting on paired donors, with incorporation or reduction of molecular oxygen"/>
    <property type="evidence" value="ECO:0007669"/>
    <property type="project" value="InterPro"/>
</dbReference>